<dbReference type="SUPFAM" id="SSF55347">
    <property type="entry name" value="Glyceraldehyde-3-phosphate dehydrogenase-like, C-terminal domain"/>
    <property type="match status" value="1"/>
</dbReference>
<dbReference type="Pfam" id="PF01408">
    <property type="entry name" value="GFO_IDH_MocA"/>
    <property type="match status" value="1"/>
</dbReference>
<dbReference type="GO" id="GO:0000166">
    <property type="term" value="F:nucleotide binding"/>
    <property type="evidence" value="ECO:0007669"/>
    <property type="project" value="InterPro"/>
</dbReference>
<dbReference type="EMBL" id="SSXO01000002">
    <property type="protein sequence ID" value="TII00389.1"/>
    <property type="molecule type" value="Genomic_DNA"/>
</dbReference>
<dbReference type="PANTHER" id="PTHR43054:SF1">
    <property type="entry name" value="SCYLLO-INOSITOL 2-DEHYDROGENASE (NADP(+)) IOLU"/>
    <property type="match status" value="1"/>
</dbReference>
<feature type="domain" description="GFO/IDH/MocA-like oxidoreductase" evidence="2">
    <location>
        <begin position="157"/>
        <end position="245"/>
    </location>
</feature>
<evidence type="ECO:0000259" key="2">
    <source>
        <dbReference type="Pfam" id="PF22725"/>
    </source>
</evidence>
<feature type="domain" description="Gfo/Idh/MocA-like oxidoreductase N-terminal" evidence="1">
    <location>
        <begin position="2"/>
        <end position="116"/>
    </location>
</feature>
<dbReference type="InterPro" id="IPR036291">
    <property type="entry name" value="NAD(P)-bd_dom_sf"/>
</dbReference>
<gene>
    <name evidence="3" type="ORF">FAJ39_04810</name>
</gene>
<organism evidence="3 4">
    <name type="scientific">Streptococcus suis</name>
    <dbReference type="NCBI Taxonomy" id="1307"/>
    <lineage>
        <taxon>Bacteria</taxon>
        <taxon>Bacillati</taxon>
        <taxon>Bacillota</taxon>
        <taxon>Bacilli</taxon>
        <taxon>Lactobacillales</taxon>
        <taxon>Streptococcaceae</taxon>
        <taxon>Streptococcus</taxon>
    </lineage>
</organism>
<dbReference type="Gene3D" id="3.30.360.10">
    <property type="entry name" value="Dihydrodipicolinate Reductase, domain 2"/>
    <property type="match status" value="1"/>
</dbReference>
<dbReference type="InterPro" id="IPR055170">
    <property type="entry name" value="GFO_IDH_MocA-like_dom"/>
</dbReference>
<accession>A0A4T2GMP6</accession>
<dbReference type="InterPro" id="IPR000683">
    <property type="entry name" value="Gfo/Idh/MocA-like_OxRdtase_N"/>
</dbReference>
<proteinExistence type="predicted"/>
<dbReference type="SUPFAM" id="SSF51735">
    <property type="entry name" value="NAD(P)-binding Rossmann-fold domains"/>
    <property type="match status" value="1"/>
</dbReference>
<sequence>MIRFGVIGSSFISQKFIETAHSTQKFQLSAVFSRQLERAQEFAAPFQSAQAFADWQEFLAQDLDAIYIASPNALHYEQAKAVLLAGKHAIVEKPMVCHPDQLAELLRIAKENKVFLLEAARNTYEAAFESIGSFLRNHTILGAQFSYAKYSSKMPELLAGTKPNIFSEKMAGGALMDLGVYALYASVTLFGPAQKVAYQAQQLPNTVDLNGFGYLDYGHFQVGIFAGKNLTSTLANEIYTDKGTLVLDSCQHIQKATFYYHDGSHIDLDIQAPSNNMLEECLSFIHIIENGDQALADSLTQRAEAVHQALYDMRQVAGIHFSSDPI</sequence>
<evidence type="ECO:0000313" key="3">
    <source>
        <dbReference type="EMBL" id="TII00389.1"/>
    </source>
</evidence>
<dbReference type="Gene3D" id="3.40.50.720">
    <property type="entry name" value="NAD(P)-binding Rossmann-like Domain"/>
    <property type="match status" value="1"/>
</dbReference>
<comment type="caution">
    <text evidence="3">The sequence shown here is derived from an EMBL/GenBank/DDBJ whole genome shotgun (WGS) entry which is preliminary data.</text>
</comment>
<dbReference type="Pfam" id="PF22725">
    <property type="entry name" value="GFO_IDH_MocA_C3"/>
    <property type="match status" value="1"/>
</dbReference>
<evidence type="ECO:0000313" key="4">
    <source>
        <dbReference type="Proteomes" id="UP000305165"/>
    </source>
</evidence>
<evidence type="ECO:0000259" key="1">
    <source>
        <dbReference type="Pfam" id="PF01408"/>
    </source>
</evidence>
<name>A0A4T2GMP6_STRSU</name>
<dbReference type="Proteomes" id="UP000305165">
    <property type="component" value="Unassembled WGS sequence"/>
</dbReference>
<reference evidence="3 4" key="1">
    <citation type="submission" date="2019-04" db="EMBL/GenBank/DDBJ databases">
        <title>Genome analysis of Streptococcus suis strain WUSS424.</title>
        <authorList>
            <person name="Chen H."/>
            <person name="Gao X."/>
            <person name="Wu Z."/>
        </authorList>
    </citation>
    <scope>NUCLEOTIDE SEQUENCE [LARGE SCALE GENOMIC DNA]</scope>
    <source>
        <strain evidence="3 4">WUSS424</strain>
    </source>
</reference>
<dbReference type="AlphaFoldDB" id="A0A4T2GMP6"/>
<dbReference type="PANTHER" id="PTHR43054">
    <property type="match status" value="1"/>
</dbReference>
<dbReference type="OrthoDB" id="9815825at2"/>
<protein>
    <submittedName>
        <fullName evidence="3">Gfo/Idh/MocA family oxidoreductase</fullName>
    </submittedName>
</protein>